<evidence type="ECO:0000256" key="7">
    <source>
        <dbReference type="ARBA" id="ARBA00023136"/>
    </source>
</evidence>
<keyword evidence="7 10" id="KW-0472">Membrane</keyword>
<evidence type="ECO:0000256" key="2">
    <source>
        <dbReference type="ARBA" id="ARBA00022676"/>
    </source>
</evidence>
<comment type="function">
    <text evidence="10">Mannosylates Man(2)GlcNAc(2)-dolichol diphosphate and Man(1)GlcNAc(2)-dolichol diphosphate to form Man(3)GlcNAc(2)-dolichol diphosphate.</text>
</comment>
<dbReference type="Pfam" id="PF13439">
    <property type="entry name" value="Glyco_transf_4"/>
    <property type="match status" value="1"/>
</dbReference>
<feature type="domain" description="Glycosyl transferase family 1" evidence="11">
    <location>
        <begin position="202"/>
        <end position="381"/>
    </location>
</feature>
<evidence type="ECO:0000256" key="8">
    <source>
        <dbReference type="ARBA" id="ARBA00045103"/>
    </source>
</evidence>
<evidence type="ECO:0000259" key="11">
    <source>
        <dbReference type="Pfam" id="PF00534"/>
    </source>
</evidence>
<feature type="domain" description="Glycosyltransferase subfamily 4-like N-terminal" evidence="12">
    <location>
        <begin position="20"/>
        <end position="200"/>
    </location>
</feature>
<dbReference type="Gene3D" id="3.40.50.2000">
    <property type="entry name" value="Glycogen Phosphorylase B"/>
    <property type="match status" value="2"/>
</dbReference>
<name>A0A5A7P9I3_STRAF</name>
<feature type="transmembrane region" description="Helical" evidence="10">
    <location>
        <begin position="82"/>
        <end position="102"/>
    </location>
</feature>
<comment type="pathway">
    <text evidence="1 10">Protein modification; protein glycosylation.</text>
</comment>
<dbReference type="EC" id="2.4.1.257" evidence="10"/>
<keyword evidence="6 10" id="KW-1133">Transmembrane helix</keyword>
<comment type="subcellular location">
    <subcellularLocation>
        <location evidence="10">Endoplasmic reticulum membrane</location>
        <topology evidence="10">Single-pass membrane protein</topology>
    </subcellularLocation>
</comment>
<dbReference type="Pfam" id="PF00534">
    <property type="entry name" value="Glycos_transf_1"/>
    <property type="match status" value="1"/>
</dbReference>
<dbReference type="AlphaFoldDB" id="A0A5A7P9I3"/>
<reference evidence="14" key="1">
    <citation type="journal article" date="2019" name="Curr. Biol.">
        <title>Genome Sequence of Striga asiatica Provides Insight into the Evolution of Plant Parasitism.</title>
        <authorList>
            <person name="Yoshida S."/>
            <person name="Kim S."/>
            <person name="Wafula E.K."/>
            <person name="Tanskanen J."/>
            <person name="Kim Y.M."/>
            <person name="Honaas L."/>
            <person name="Yang Z."/>
            <person name="Spallek T."/>
            <person name="Conn C.E."/>
            <person name="Ichihashi Y."/>
            <person name="Cheong K."/>
            <person name="Cui S."/>
            <person name="Der J.P."/>
            <person name="Gundlach H."/>
            <person name="Jiao Y."/>
            <person name="Hori C."/>
            <person name="Ishida J.K."/>
            <person name="Kasahara H."/>
            <person name="Kiba T."/>
            <person name="Kim M.S."/>
            <person name="Koo N."/>
            <person name="Laohavisit A."/>
            <person name="Lee Y.H."/>
            <person name="Lumba S."/>
            <person name="McCourt P."/>
            <person name="Mortimer J.C."/>
            <person name="Mutuku J.M."/>
            <person name="Nomura T."/>
            <person name="Sasaki-Sekimoto Y."/>
            <person name="Seto Y."/>
            <person name="Wang Y."/>
            <person name="Wakatake T."/>
            <person name="Sakakibara H."/>
            <person name="Demura T."/>
            <person name="Yamaguchi S."/>
            <person name="Yoneyama K."/>
            <person name="Manabe R.I."/>
            <person name="Nelson D.C."/>
            <person name="Schulman A.H."/>
            <person name="Timko M.P."/>
            <person name="dePamphilis C.W."/>
            <person name="Choi D."/>
            <person name="Shirasu K."/>
        </authorList>
    </citation>
    <scope>NUCLEOTIDE SEQUENCE [LARGE SCALE GENOMIC DNA]</scope>
    <source>
        <strain evidence="14">cv. UVA1</strain>
    </source>
</reference>
<dbReference type="InterPro" id="IPR027054">
    <property type="entry name" value="ALG2"/>
</dbReference>
<dbReference type="FunFam" id="3.40.50.2000:FF:000137">
    <property type="entry name" value="alpha-1,3/1,6-mannosyltransferase ALG2"/>
    <property type="match status" value="1"/>
</dbReference>
<dbReference type="EC" id="2.4.1.132" evidence="10"/>
<dbReference type="UniPathway" id="UPA00378"/>
<dbReference type="PANTHER" id="PTHR45918">
    <property type="entry name" value="ALPHA-1,3/1,6-MANNOSYLTRANSFERASE ALG2"/>
    <property type="match status" value="1"/>
</dbReference>
<keyword evidence="3 10" id="KW-0808">Transferase</keyword>
<comment type="catalytic activity">
    <reaction evidence="9 10">
        <text>an alpha-D-Man-(1-&gt;3)-beta-D-Man-(1-&gt;4)-beta-D-GlcNAc-(1-&gt;4)-alpha-D-GlcNAc-diphospho-di-trans,poly-cis-dolichol + GDP-alpha-D-mannose = an alpha-D-Man-(1-&gt;3)-[alpha-D-Man-(1-&gt;6)]-beta-D-Man-(1-&gt;4)-beta-D-GlcNAc-(1-&gt;4)-alpha-D-GlcNAc-diphospho-di-trans,poly-cis-dolichol + GDP + H(+)</text>
        <dbReference type="Rhea" id="RHEA:29519"/>
        <dbReference type="Rhea" id="RHEA-COMP:19513"/>
        <dbReference type="Rhea" id="RHEA-COMP:19515"/>
        <dbReference type="ChEBI" id="CHEBI:15378"/>
        <dbReference type="ChEBI" id="CHEBI:57527"/>
        <dbReference type="ChEBI" id="CHEBI:58189"/>
        <dbReference type="ChEBI" id="CHEBI:132510"/>
        <dbReference type="ChEBI" id="CHEBI:132511"/>
        <dbReference type="EC" id="2.4.1.257"/>
    </reaction>
    <physiologicalReaction direction="left-to-right" evidence="9 10">
        <dbReference type="Rhea" id="RHEA:29520"/>
    </physiologicalReaction>
</comment>
<evidence type="ECO:0000313" key="14">
    <source>
        <dbReference type="Proteomes" id="UP000325081"/>
    </source>
</evidence>
<evidence type="ECO:0000256" key="10">
    <source>
        <dbReference type="RuleBase" id="RU367136"/>
    </source>
</evidence>
<evidence type="ECO:0000256" key="9">
    <source>
        <dbReference type="ARBA" id="ARBA00045104"/>
    </source>
</evidence>
<dbReference type="SUPFAM" id="SSF53756">
    <property type="entry name" value="UDP-Glycosyltransferase/glycogen phosphorylase"/>
    <property type="match status" value="1"/>
</dbReference>
<keyword evidence="14" id="KW-1185">Reference proteome</keyword>
<dbReference type="FunFam" id="3.40.50.2000:FF:000132">
    <property type="entry name" value="alpha-1,3/1,6-mannosyltransferase ALG2"/>
    <property type="match status" value="1"/>
</dbReference>
<comment type="catalytic activity">
    <reaction evidence="8 10">
        <text>a beta-D-Man-(1-&gt;4)-beta-D-GlcNAc-(1-&gt;4)-alpha-D-GlcNAc-diphospho-di-trans,poly-cis-dolichol + GDP-alpha-D-mannose = an alpha-D-Man-(1-&gt;3)-beta-D-Man-(1-&gt;4)-beta-D-GlcNAc-(1-&gt;4)-alpha-D-GlcNAc-diphospho-di-trans,poly-cis-dolichol + GDP + H(+)</text>
        <dbReference type="Rhea" id="RHEA:29515"/>
        <dbReference type="Rhea" id="RHEA-COMP:19511"/>
        <dbReference type="Rhea" id="RHEA-COMP:19513"/>
        <dbReference type="ChEBI" id="CHEBI:15378"/>
        <dbReference type="ChEBI" id="CHEBI:57527"/>
        <dbReference type="ChEBI" id="CHEBI:58189"/>
        <dbReference type="ChEBI" id="CHEBI:58472"/>
        <dbReference type="ChEBI" id="CHEBI:132510"/>
        <dbReference type="EC" id="2.4.1.132"/>
    </reaction>
    <physiologicalReaction direction="left-to-right" evidence="8 10">
        <dbReference type="Rhea" id="RHEA:29516"/>
    </physiologicalReaction>
</comment>
<dbReference type="Proteomes" id="UP000325081">
    <property type="component" value="Unassembled WGS sequence"/>
</dbReference>
<comment type="similarity">
    <text evidence="10">Belongs to the glycosyltransferase group 1 family.</text>
</comment>
<dbReference type="GO" id="GO:0004378">
    <property type="term" value="F:GDP-Man:Man(1)GlcNAc(2)-PP-Dol alpha-1,3-mannosyltransferase activity"/>
    <property type="evidence" value="ECO:0007669"/>
    <property type="project" value="UniProtKB-UniRule"/>
</dbReference>
<dbReference type="GO" id="GO:0005789">
    <property type="term" value="C:endoplasmic reticulum membrane"/>
    <property type="evidence" value="ECO:0007669"/>
    <property type="project" value="UniProtKB-SubCell"/>
</dbReference>
<comment type="caution">
    <text evidence="13">The sequence shown here is derived from an EMBL/GenBank/DDBJ whole genome shotgun (WGS) entry which is preliminary data.</text>
</comment>
<dbReference type="CDD" id="cd03805">
    <property type="entry name" value="GT4_ALG2-like"/>
    <property type="match status" value="1"/>
</dbReference>
<evidence type="ECO:0000313" key="13">
    <source>
        <dbReference type="EMBL" id="GER29158.1"/>
    </source>
</evidence>
<dbReference type="InterPro" id="IPR028098">
    <property type="entry name" value="Glyco_trans_4-like_N"/>
</dbReference>
<dbReference type="GO" id="GO:0102704">
    <property type="term" value="F:GDP-Man:Man(2)GlcNAc(2)-PP-Dol alpha-1,6-mannosyltransferase activity"/>
    <property type="evidence" value="ECO:0007669"/>
    <property type="project" value="UniProtKB-UniRule"/>
</dbReference>
<dbReference type="InterPro" id="IPR001296">
    <property type="entry name" value="Glyco_trans_1"/>
</dbReference>
<proteinExistence type="inferred from homology"/>
<evidence type="ECO:0000256" key="3">
    <source>
        <dbReference type="ARBA" id="ARBA00022679"/>
    </source>
</evidence>
<accession>A0A5A7P9I3</accession>
<gene>
    <name evidence="13" type="ORF">STAS_05004</name>
</gene>
<dbReference type="PANTHER" id="PTHR45918:SF1">
    <property type="entry name" value="ALPHA-1,3_1,6-MANNOSYLTRANSFERASE ALG2"/>
    <property type="match status" value="1"/>
</dbReference>
<evidence type="ECO:0000256" key="5">
    <source>
        <dbReference type="ARBA" id="ARBA00022824"/>
    </source>
</evidence>
<keyword evidence="2 10" id="KW-0328">Glycosyltransferase</keyword>
<evidence type="ECO:0000259" key="12">
    <source>
        <dbReference type="Pfam" id="PF13439"/>
    </source>
</evidence>
<keyword evidence="4 10" id="KW-0812">Transmembrane</keyword>
<evidence type="ECO:0000256" key="4">
    <source>
        <dbReference type="ARBA" id="ARBA00022692"/>
    </source>
</evidence>
<evidence type="ECO:0000256" key="6">
    <source>
        <dbReference type="ARBA" id="ARBA00022989"/>
    </source>
</evidence>
<sequence>MEDKDSSKLNIAIIHPDLGIGGAERLIVDAAVELSSKGHNVHIFTSHHDKTRCFEETVSGTFPVTVYGAFLPRHIFYRLHAVCAYLRCIFVALCVLFCYPSFDVVIADQVSVVIPLMKMKKLSKVIFYCHFPDLLLAQHTTILRRIYRKPIDFLEEITTGMADLILVNSKFTASTFAKTFKHLNSRGIRPAVLYPAVNVDQFDEPNATTKLSFLSINRFERKKNIELAISAFAMLCNSQQGFLEGDSKDGISLIVAGGYDRRLRENVEYLNELKALAKREGVTNQVQFITSCPTTERNTLLSQCLCVLYTPQDEHFGIVPLEAMAAHKPVIACNSGGPVETIKHGITGYLCDPSPQDFSMAMANFIRDPQMSRTMGREARQHVVQLFSTKIFGQHLNAYVVDTARRKRD</sequence>
<organism evidence="13 14">
    <name type="scientific">Striga asiatica</name>
    <name type="common">Asiatic witchweed</name>
    <name type="synonym">Buchnera asiatica</name>
    <dbReference type="NCBI Taxonomy" id="4170"/>
    <lineage>
        <taxon>Eukaryota</taxon>
        <taxon>Viridiplantae</taxon>
        <taxon>Streptophyta</taxon>
        <taxon>Embryophyta</taxon>
        <taxon>Tracheophyta</taxon>
        <taxon>Spermatophyta</taxon>
        <taxon>Magnoliopsida</taxon>
        <taxon>eudicotyledons</taxon>
        <taxon>Gunneridae</taxon>
        <taxon>Pentapetalae</taxon>
        <taxon>asterids</taxon>
        <taxon>lamiids</taxon>
        <taxon>Lamiales</taxon>
        <taxon>Orobanchaceae</taxon>
        <taxon>Buchnereae</taxon>
        <taxon>Striga</taxon>
    </lineage>
</organism>
<dbReference type="EMBL" id="BKCP01003336">
    <property type="protein sequence ID" value="GER29158.1"/>
    <property type="molecule type" value="Genomic_DNA"/>
</dbReference>
<keyword evidence="5" id="KW-0256">Endoplasmic reticulum</keyword>
<protein>
    <recommendedName>
        <fullName evidence="10">Alpha-1,3/1,6-mannosyltransferase ALG2</fullName>
        <ecNumber evidence="10">2.4.1.132</ecNumber>
        <ecNumber evidence="10">2.4.1.257</ecNumber>
    </recommendedName>
    <alternativeName>
        <fullName evidence="10">GDP-Man:Man(1)GlcNAc(2)-PP-Dol alpha-1,3-mannosyltransferase</fullName>
    </alternativeName>
</protein>
<dbReference type="OrthoDB" id="448893at2759"/>
<evidence type="ECO:0000256" key="1">
    <source>
        <dbReference type="ARBA" id="ARBA00004922"/>
    </source>
</evidence>